<dbReference type="AlphaFoldDB" id="A0A498SUW8"/>
<protein>
    <recommendedName>
        <fullName evidence="5">Globin domain-containing protein</fullName>
    </recommendedName>
</protein>
<dbReference type="STRING" id="6277.A0A498SUW8"/>
<dbReference type="Pfam" id="PF00042">
    <property type="entry name" value="Globin"/>
    <property type="match status" value="1"/>
</dbReference>
<evidence type="ECO:0000256" key="2">
    <source>
        <dbReference type="ARBA" id="ARBA00022723"/>
    </source>
</evidence>
<dbReference type="GO" id="GO:0046872">
    <property type="term" value="F:metal ion binding"/>
    <property type="evidence" value="ECO:0007669"/>
    <property type="project" value="UniProtKB-KW"/>
</dbReference>
<dbReference type="Proteomes" id="UP000276991">
    <property type="component" value="Unassembled WGS sequence"/>
</dbReference>
<reference evidence="6 7" key="1">
    <citation type="submission" date="2018-08" db="EMBL/GenBank/DDBJ databases">
        <authorList>
            <person name="Laetsch R D."/>
            <person name="Stevens L."/>
            <person name="Kumar S."/>
            <person name="Blaxter L. M."/>
        </authorList>
    </citation>
    <scope>NUCLEOTIDE SEQUENCE [LARGE SCALE GENOMIC DNA]</scope>
</reference>
<dbReference type="PROSITE" id="PS01033">
    <property type="entry name" value="GLOBIN"/>
    <property type="match status" value="1"/>
</dbReference>
<dbReference type="SUPFAM" id="SSF46458">
    <property type="entry name" value="Globin-like"/>
    <property type="match status" value="1"/>
</dbReference>
<evidence type="ECO:0000256" key="1">
    <source>
        <dbReference type="ARBA" id="ARBA00022617"/>
    </source>
</evidence>
<accession>A0A498SUW8</accession>
<dbReference type="PANTHER" id="PTHR46458">
    <property type="entry name" value="BLR2807 PROTEIN"/>
    <property type="match status" value="1"/>
</dbReference>
<dbReference type="GO" id="GO:0020037">
    <property type="term" value="F:heme binding"/>
    <property type="evidence" value="ECO:0007669"/>
    <property type="project" value="InterPro"/>
</dbReference>
<dbReference type="InterPro" id="IPR012292">
    <property type="entry name" value="Globin/Proto"/>
</dbReference>
<evidence type="ECO:0000313" key="6">
    <source>
        <dbReference type="EMBL" id="VBB33890.1"/>
    </source>
</evidence>
<sequence length="200" mass="23521">MNCSCLGRKRIPVNVSDQYHKSNIKSTSDELIDNRIPLTRKQKFILIKNWKGIERDVTTAGIEMFLKMLTQHPEYYEFFKFRNIANEAKENQVSDERLRAHGAAVMKFIGKAISQIENANEFFMLLENNGRQHAHRGAFKAEMFWEMKDPFLYSVKLILGERYTDNMDVIYKTVIQLILQRMEEACRIESMAIQNENTKM</sequence>
<dbReference type="CDD" id="cd14766">
    <property type="entry name" value="CeGLB25-like"/>
    <property type="match status" value="1"/>
</dbReference>
<evidence type="ECO:0000256" key="4">
    <source>
        <dbReference type="RuleBase" id="RU000356"/>
    </source>
</evidence>
<dbReference type="InterPro" id="IPR000971">
    <property type="entry name" value="Globin"/>
</dbReference>
<feature type="domain" description="Globin" evidence="5">
    <location>
        <begin position="37"/>
        <end position="164"/>
    </location>
</feature>
<proteinExistence type="inferred from homology"/>
<dbReference type="InterPro" id="IPR050532">
    <property type="entry name" value="Globin-like_OT"/>
</dbReference>
<dbReference type="Gene3D" id="1.10.490.10">
    <property type="entry name" value="Globins"/>
    <property type="match status" value="1"/>
</dbReference>
<evidence type="ECO:0000313" key="7">
    <source>
        <dbReference type="Proteomes" id="UP000276991"/>
    </source>
</evidence>
<comment type="similarity">
    <text evidence="4">Belongs to the globin family.</text>
</comment>
<dbReference type="PANTHER" id="PTHR46458:SF5">
    <property type="entry name" value="GLOBIN FAMILY PROFILE DOMAIN-CONTAINING PROTEIN"/>
    <property type="match status" value="1"/>
</dbReference>
<keyword evidence="1 4" id="KW-0349">Heme</keyword>
<dbReference type="OrthoDB" id="6344802at2759"/>
<evidence type="ECO:0000256" key="3">
    <source>
        <dbReference type="ARBA" id="ARBA00023004"/>
    </source>
</evidence>
<dbReference type="EMBL" id="UPTC01002805">
    <property type="protein sequence ID" value="VBB33890.1"/>
    <property type="molecule type" value="Genomic_DNA"/>
</dbReference>
<dbReference type="GO" id="GO:0005344">
    <property type="term" value="F:oxygen carrier activity"/>
    <property type="evidence" value="ECO:0007669"/>
    <property type="project" value="UniProtKB-KW"/>
</dbReference>
<keyword evidence="3" id="KW-0408">Iron</keyword>
<keyword evidence="2" id="KW-0479">Metal-binding</keyword>
<dbReference type="GO" id="GO:0019825">
    <property type="term" value="F:oxygen binding"/>
    <property type="evidence" value="ECO:0007669"/>
    <property type="project" value="InterPro"/>
</dbReference>
<name>A0A498SUW8_ACAVI</name>
<keyword evidence="4" id="KW-0561">Oxygen transport</keyword>
<evidence type="ECO:0000259" key="5">
    <source>
        <dbReference type="PROSITE" id="PS01033"/>
    </source>
</evidence>
<dbReference type="InterPro" id="IPR009050">
    <property type="entry name" value="Globin-like_sf"/>
</dbReference>
<keyword evidence="4" id="KW-0813">Transport</keyword>
<gene>
    <name evidence="6" type="ORF">NAV_LOCUS8681</name>
</gene>
<keyword evidence="7" id="KW-1185">Reference proteome</keyword>
<organism evidence="6 7">
    <name type="scientific">Acanthocheilonema viteae</name>
    <name type="common">Filarial nematode worm</name>
    <name type="synonym">Dipetalonema viteae</name>
    <dbReference type="NCBI Taxonomy" id="6277"/>
    <lineage>
        <taxon>Eukaryota</taxon>
        <taxon>Metazoa</taxon>
        <taxon>Ecdysozoa</taxon>
        <taxon>Nematoda</taxon>
        <taxon>Chromadorea</taxon>
        <taxon>Rhabditida</taxon>
        <taxon>Spirurina</taxon>
        <taxon>Spiruromorpha</taxon>
        <taxon>Filarioidea</taxon>
        <taxon>Onchocercidae</taxon>
        <taxon>Acanthocheilonema</taxon>
    </lineage>
</organism>